<dbReference type="AlphaFoldDB" id="A0A0V1KMQ4"/>
<keyword evidence="4" id="KW-1185">Reference proteome</keyword>
<feature type="region of interest" description="Disordered" evidence="1">
    <location>
        <begin position="22"/>
        <end position="56"/>
    </location>
</feature>
<evidence type="ECO:0000313" key="4">
    <source>
        <dbReference type="Proteomes" id="UP000054721"/>
    </source>
</evidence>
<reference evidence="3 4" key="1">
    <citation type="submission" date="2015-05" db="EMBL/GenBank/DDBJ databases">
        <title>Evolution of Trichinella species and genotypes.</title>
        <authorList>
            <person name="Korhonen P.K."/>
            <person name="Edoardo P."/>
            <person name="Giuseppe L.R."/>
            <person name="Gasser R.B."/>
        </authorList>
    </citation>
    <scope>NUCLEOTIDE SEQUENCE [LARGE SCALE GENOMIC DNA]</scope>
    <source>
        <strain evidence="3">ISS10</strain>
    </source>
</reference>
<name>A0A0V1KMQ4_9BILA</name>
<accession>A0A0V1KMQ4</accession>
<dbReference type="PANTHER" id="PTHR47272:SF1">
    <property type="entry name" value="PIGGYBAC TRANSPOSABLE ELEMENT-DERIVED PROTEIN 3-LIKE"/>
    <property type="match status" value="1"/>
</dbReference>
<evidence type="ECO:0000256" key="1">
    <source>
        <dbReference type="SAM" id="MobiDB-lite"/>
    </source>
</evidence>
<sequence length="427" mass="50535">MDSERAFRTTRSGANTVELYVFPDADISEPETESDDEDLLDLFPDESATSDDSSEDDIPELHWNWIKRDLSVQDISHERRFESEERTVSENGSPLMYFKKYFTDEMFQYIADQSTTYAVQNNNLRIHFSRYDIELFVGTLVKMGIIPMPRYRMYWSADFRVDSIANRLTRNRFMETMRYLHFNDNSQTILDRDDPNYDRLCKIRPLLEMFRKCCRETKNEEMQCVDEQIIPYKGKHKLKQYLPCKPHKRGFKIISRAGKSGLLYDFVFYDVKNPIVEDPLPFQPANYVLKLCETLQKNRNYKLFFDDYYTFLELQLRLKEMGILSCGTIRANRLRGCPMLFEKDLKSKGRGAYDFRTDAKKEIIAVAWYDNRRVTATSTYLGIKPKSTMKRWDGRQQKVINVDVVDNNDKEQGEEGSKRERESRVSK</sequence>
<feature type="region of interest" description="Disordered" evidence="1">
    <location>
        <begin position="403"/>
        <end position="427"/>
    </location>
</feature>
<protein>
    <submittedName>
        <fullName evidence="3">PiggyBac transposable element-derived protein 3</fullName>
    </submittedName>
</protein>
<dbReference type="Pfam" id="PF13843">
    <property type="entry name" value="DDE_Tnp_1_7"/>
    <property type="match status" value="1"/>
</dbReference>
<comment type="caution">
    <text evidence="3">The sequence shown here is derived from an EMBL/GenBank/DDBJ whole genome shotgun (WGS) entry which is preliminary data.</text>
</comment>
<feature type="compositionally biased region" description="Acidic residues" evidence="1">
    <location>
        <begin position="26"/>
        <end position="56"/>
    </location>
</feature>
<gene>
    <name evidence="3" type="primary">PGBD3</name>
    <name evidence="3" type="ORF">T02_11739</name>
</gene>
<dbReference type="Proteomes" id="UP000054721">
    <property type="component" value="Unassembled WGS sequence"/>
</dbReference>
<dbReference type="OrthoDB" id="6501005at2759"/>
<organism evidence="3 4">
    <name type="scientific">Trichinella nativa</name>
    <dbReference type="NCBI Taxonomy" id="6335"/>
    <lineage>
        <taxon>Eukaryota</taxon>
        <taxon>Metazoa</taxon>
        <taxon>Ecdysozoa</taxon>
        <taxon>Nematoda</taxon>
        <taxon>Enoplea</taxon>
        <taxon>Dorylaimia</taxon>
        <taxon>Trichinellida</taxon>
        <taxon>Trichinellidae</taxon>
        <taxon>Trichinella</taxon>
    </lineage>
</organism>
<dbReference type="PANTHER" id="PTHR47272">
    <property type="entry name" value="DDE_TNP_1_7 DOMAIN-CONTAINING PROTEIN"/>
    <property type="match status" value="1"/>
</dbReference>
<proteinExistence type="predicted"/>
<evidence type="ECO:0000259" key="2">
    <source>
        <dbReference type="Pfam" id="PF13843"/>
    </source>
</evidence>
<dbReference type="STRING" id="6335.A0A0V1KMQ4"/>
<dbReference type="EMBL" id="JYDW01000391">
    <property type="protein sequence ID" value="KRZ48544.1"/>
    <property type="molecule type" value="Genomic_DNA"/>
</dbReference>
<evidence type="ECO:0000313" key="3">
    <source>
        <dbReference type="EMBL" id="KRZ48544.1"/>
    </source>
</evidence>
<feature type="compositionally biased region" description="Basic and acidic residues" evidence="1">
    <location>
        <begin position="407"/>
        <end position="427"/>
    </location>
</feature>
<dbReference type="InterPro" id="IPR029526">
    <property type="entry name" value="PGBD"/>
</dbReference>
<feature type="domain" description="PiggyBac transposable element-derived protein" evidence="2">
    <location>
        <begin position="93"/>
        <end position="397"/>
    </location>
</feature>